<evidence type="ECO:0000256" key="1">
    <source>
        <dbReference type="SAM" id="SignalP"/>
    </source>
</evidence>
<name>A0A7S4BRA3_CHRCT</name>
<feature type="chain" id="PRO_5030790598" description="Cyanovirin-N domain-containing protein" evidence="1">
    <location>
        <begin position="22"/>
        <end position="160"/>
    </location>
</feature>
<reference evidence="2" key="1">
    <citation type="submission" date="2021-01" db="EMBL/GenBank/DDBJ databases">
        <authorList>
            <person name="Corre E."/>
            <person name="Pelletier E."/>
            <person name="Niang G."/>
            <person name="Scheremetjew M."/>
            <person name="Finn R."/>
            <person name="Kale V."/>
            <person name="Holt S."/>
            <person name="Cochrane G."/>
            <person name="Meng A."/>
            <person name="Brown T."/>
            <person name="Cohen L."/>
        </authorList>
    </citation>
    <scope>NUCLEOTIDE SEQUENCE</scope>
    <source>
        <strain evidence="2">CCMP645</strain>
    </source>
</reference>
<protein>
    <recommendedName>
        <fullName evidence="3">Cyanovirin-N domain-containing protein</fullName>
    </recommendedName>
</protein>
<organism evidence="2">
    <name type="scientific">Chrysotila carterae</name>
    <name type="common">Marine alga</name>
    <name type="synonym">Syracosphaera carterae</name>
    <dbReference type="NCBI Taxonomy" id="13221"/>
    <lineage>
        <taxon>Eukaryota</taxon>
        <taxon>Haptista</taxon>
        <taxon>Haptophyta</taxon>
        <taxon>Prymnesiophyceae</taxon>
        <taxon>Isochrysidales</taxon>
        <taxon>Isochrysidaceae</taxon>
        <taxon>Chrysotila</taxon>
    </lineage>
</organism>
<evidence type="ECO:0008006" key="3">
    <source>
        <dbReference type="Google" id="ProtNLM"/>
    </source>
</evidence>
<proteinExistence type="predicted"/>
<accession>A0A7S4BRA3</accession>
<evidence type="ECO:0000313" key="2">
    <source>
        <dbReference type="EMBL" id="CAE0774341.1"/>
    </source>
</evidence>
<sequence>MSLYCGHAFALLLLGSNFALAWESASVDPLREAERLEALAEQLAECNGTGEPPTTRPLCYKGKGSVLGLTEQLQITVNSYANGVGLVDVVGTGIVALKCKDRPLVKNGQDLNVTLGHCVKNLEIKTLKYCSDTDNVMLTVRQQLVPIPVDATLARVNCSS</sequence>
<dbReference type="AlphaFoldDB" id="A0A7S4BRA3"/>
<dbReference type="EMBL" id="HBIZ01042229">
    <property type="protein sequence ID" value="CAE0774341.1"/>
    <property type="molecule type" value="Transcribed_RNA"/>
</dbReference>
<gene>
    <name evidence="2" type="ORF">PCAR00345_LOCUS26975</name>
</gene>
<keyword evidence="1" id="KW-0732">Signal</keyword>
<feature type="signal peptide" evidence="1">
    <location>
        <begin position="1"/>
        <end position="21"/>
    </location>
</feature>